<gene>
    <name evidence="2" type="ORF">LJCM1025_01090</name>
</gene>
<proteinExistence type="predicted"/>
<sequence length="73" mass="8336">MKKRLNNRQLIIISTLVGAIIFTLETVTDLLVGGTLTICIILGNILWGVILGYLMFKLVKLRQMRKKNLHEIE</sequence>
<name>A0AB33ZQI1_LACGS</name>
<keyword evidence="1" id="KW-0812">Transmembrane</keyword>
<evidence type="ECO:0000313" key="3">
    <source>
        <dbReference type="Proteomes" id="UP000250668"/>
    </source>
</evidence>
<dbReference type="RefSeq" id="WP_270488675.1">
    <property type="nucleotide sequence ID" value="NZ_JAQCUQ010000012.1"/>
</dbReference>
<organism evidence="2 3">
    <name type="scientific">Lactobacillus gasseri</name>
    <dbReference type="NCBI Taxonomy" id="1596"/>
    <lineage>
        <taxon>Bacteria</taxon>
        <taxon>Bacillati</taxon>
        <taxon>Bacillota</taxon>
        <taxon>Bacilli</taxon>
        <taxon>Lactobacillales</taxon>
        <taxon>Lactobacillaceae</taxon>
        <taxon>Lactobacillus</taxon>
    </lineage>
</organism>
<protein>
    <submittedName>
        <fullName evidence="2">Uncharacterized protein</fullName>
    </submittedName>
</protein>
<comment type="caution">
    <text evidence="2">The sequence shown here is derived from an EMBL/GenBank/DDBJ whole genome shotgun (WGS) entry which is preliminary data.</text>
</comment>
<feature type="transmembrane region" description="Helical" evidence="1">
    <location>
        <begin position="30"/>
        <end position="56"/>
    </location>
</feature>
<evidence type="ECO:0000256" key="1">
    <source>
        <dbReference type="SAM" id="Phobius"/>
    </source>
</evidence>
<feature type="transmembrane region" description="Helical" evidence="1">
    <location>
        <begin position="7"/>
        <end position="24"/>
    </location>
</feature>
<dbReference type="Proteomes" id="UP000250668">
    <property type="component" value="Unassembled WGS sequence"/>
</dbReference>
<keyword evidence="1" id="KW-1133">Transmembrane helix</keyword>
<accession>A0AB33ZQI1</accession>
<dbReference type="EMBL" id="BEXJ01000001">
    <property type="protein sequence ID" value="GBA94446.1"/>
    <property type="molecule type" value="Genomic_DNA"/>
</dbReference>
<reference evidence="2 3" key="1">
    <citation type="journal article" date="2018" name="Int. J. Syst. Evol. Microbiol.">
        <title>Lactobacillus paragasseri sp. nov., a sister taxon of Lactobacillus gasseri, based on whole-genome sequence analyses.</title>
        <authorList>
            <person name="Tanizawa Y."/>
            <person name="Tada I."/>
            <person name="Kobayashi H."/>
            <person name="Endo A."/>
            <person name="Maeno S."/>
            <person name="Toyoda A."/>
            <person name="Arita M."/>
            <person name="Nakamura Y."/>
            <person name="Sakamoto M."/>
            <person name="Ohkuma M."/>
            <person name="Tohno M."/>
        </authorList>
    </citation>
    <scope>NUCLEOTIDE SEQUENCE [LARGE SCALE GENOMIC DNA]</scope>
    <source>
        <strain evidence="2 3">JCM 1025</strain>
    </source>
</reference>
<dbReference type="AlphaFoldDB" id="A0AB33ZQI1"/>
<keyword evidence="1" id="KW-0472">Membrane</keyword>
<evidence type="ECO:0000313" key="2">
    <source>
        <dbReference type="EMBL" id="GBA94446.1"/>
    </source>
</evidence>